<gene>
    <name evidence="2" type="ORF">CILFYP12_04333</name>
</gene>
<dbReference type="AlphaFoldDB" id="A0A6N2XEF0"/>
<reference evidence="2" key="1">
    <citation type="submission" date="2019-11" db="EMBL/GenBank/DDBJ databases">
        <authorList>
            <person name="Feng L."/>
        </authorList>
    </citation>
    <scope>NUCLEOTIDE SEQUENCE</scope>
    <source>
        <strain evidence="2">CinnocuumLFYP12</strain>
    </source>
</reference>
<dbReference type="EMBL" id="CACRTE010000058">
    <property type="protein sequence ID" value="VYT52701.1"/>
    <property type="molecule type" value="Genomic_DNA"/>
</dbReference>
<evidence type="ECO:0000259" key="1">
    <source>
        <dbReference type="PROSITE" id="PS50943"/>
    </source>
</evidence>
<dbReference type="PROSITE" id="PS50943">
    <property type="entry name" value="HTH_CROC1"/>
    <property type="match status" value="1"/>
</dbReference>
<dbReference type="RefSeq" id="WP_008818746.1">
    <property type="nucleotide sequence ID" value="NZ_BAABXQ010000006.1"/>
</dbReference>
<dbReference type="SMART" id="SM00530">
    <property type="entry name" value="HTH_XRE"/>
    <property type="match status" value="1"/>
</dbReference>
<dbReference type="InterPro" id="IPR001387">
    <property type="entry name" value="Cro/C1-type_HTH"/>
</dbReference>
<evidence type="ECO:0000313" key="2">
    <source>
        <dbReference type="EMBL" id="VYT52701.1"/>
    </source>
</evidence>
<dbReference type="SUPFAM" id="SSF47413">
    <property type="entry name" value="lambda repressor-like DNA-binding domains"/>
    <property type="match status" value="1"/>
</dbReference>
<proteinExistence type="predicted"/>
<dbReference type="Pfam" id="PF01381">
    <property type="entry name" value="HTH_3"/>
    <property type="match status" value="1"/>
</dbReference>
<organism evidence="2">
    <name type="scientific">Clostridium innocuum</name>
    <dbReference type="NCBI Taxonomy" id="1522"/>
    <lineage>
        <taxon>Bacteria</taxon>
        <taxon>Bacillati</taxon>
        <taxon>Bacillota</taxon>
        <taxon>Clostridia</taxon>
        <taxon>Eubacteriales</taxon>
        <taxon>Clostridiaceae</taxon>
        <taxon>Clostridium</taxon>
    </lineage>
</organism>
<dbReference type="CDD" id="cd00093">
    <property type="entry name" value="HTH_XRE"/>
    <property type="match status" value="1"/>
</dbReference>
<sequence>MEELSERIHLLRKTLEMSMETFGNSIGITKSSISGFEKGIRHPSEQTLKLICKEHHVYYPWLTEGKGDMFTGFPESKIDELKMEFNLSDTAASIIRNFVNMPEEKQNAIVELFEAVAKDMKKDDS</sequence>
<feature type="domain" description="HTH cro/C1-type" evidence="1">
    <location>
        <begin position="8"/>
        <end position="62"/>
    </location>
</feature>
<protein>
    <submittedName>
        <fullName evidence="2">Transcriptional repressor DicA</fullName>
    </submittedName>
</protein>
<dbReference type="GO" id="GO:0003677">
    <property type="term" value="F:DNA binding"/>
    <property type="evidence" value="ECO:0007669"/>
    <property type="project" value="InterPro"/>
</dbReference>
<accession>A0A6N2XEF0</accession>
<dbReference type="InterPro" id="IPR010982">
    <property type="entry name" value="Lambda_DNA-bd_dom_sf"/>
</dbReference>
<dbReference type="Gene3D" id="1.10.260.40">
    <property type="entry name" value="lambda repressor-like DNA-binding domains"/>
    <property type="match status" value="1"/>
</dbReference>
<name>A0A6N2XEF0_CLOIN</name>